<keyword evidence="4" id="KW-1185">Reference proteome</keyword>
<dbReference type="InterPro" id="IPR012334">
    <property type="entry name" value="Pectin_lyas_fold"/>
</dbReference>
<feature type="domain" description="PKD/Chitinase" evidence="2">
    <location>
        <begin position="1885"/>
        <end position="1974"/>
    </location>
</feature>
<dbReference type="PANTHER" id="PTHR36453">
    <property type="entry name" value="SECRETED PROTEIN-RELATED"/>
    <property type="match status" value="1"/>
</dbReference>
<dbReference type="Pfam" id="PF13229">
    <property type="entry name" value="Beta_helix"/>
    <property type="match status" value="2"/>
</dbReference>
<dbReference type="InterPro" id="IPR026444">
    <property type="entry name" value="Secre_tail"/>
</dbReference>
<protein>
    <submittedName>
        <fullName evidence="3">Right-handed parallel beta-helix repeat-containing protein</fullName>
    </submittedName>
</protein>
<sequence length="2435" mass="265552">MEPLYTRCKSDLRLCKNPISALPILGLLAFCLLYPLAGYSTDYYFSTSRGDDNRSITEAQNPDTPWKTIDKLNAVASALTAGDRVLFAAGEVFYGTINIVKGGDTGNPIVYTSYGTGAPAIITSLEEIQTWRSLGGGLYEASLPNLHSAKIQVLEMDGQLREIGSYPNAGSENRFLDIVSIASPNSLVGQANGTDWTGGEIVIRKNNWIIDRHPITSVSGSTINYETINTPYAAKVGYGYFIQNHVKALDQFGEWAYNAGLKTVTVYAGPTRASGTTVKVANRDYLVTNQAYVKNITFTNLHFKGSNKSIFYVTKSGNFTITNCTLESAGENGVYMEEVPDLNISDNTIKNSLNSGVFVFYGSPRITLRNNLVENSMPFQGMGKSSDLQSIGLYIGSDSDNSIIEKNRILNTGYNGIHFGGDYTIVRNNLIDRFCVYKQDGGGIYTNADGQTTQNNQGREIHGNIILNGLGNMEGNEEKELLAHGIYADDMAAGIKLYENTIHNISGSGIFLHNNNNLELTENTIYKVPINILASHDNIGTPIRDITIENNHLSRVFDEELVMSLTTNDYDIAEFGQLDNNYFLDPYNSEFIFHSKDAGDTPSGQTRNITSWRDAFAYDLNSNKPRFNLQRYDIVTSSPIKSSSFDSNIDIVAGTYGGVSEWLPDGIEGGSLSITPNPGEHVLTYIQIGAVEAGEEILIEFDSKSEVENKEIQLFLEKTYDDNQEGTLRYFATRLEPQKIQILFQAGVSASNESVVIKINQPSESVIFDNMAISKVTTKELNILEYIHFEYNYSDTEIEVPLPGIYRNAKNEIFNQKATIPPYGSVLLVKTNINLPDLPPSPIGIAISEPEPDETFYAGEDIFINTEINDPTGLLNRVFFFQGDTIIARVYAPPFQYTWPAPIPGNYDLKAVALDNFGQRAESELVPISVLVGSPPNLPPTVEITSPADNQSIDLGVDILVSTLPSDPDGTVDRVEIFEGNNLLGTLTEAPYELIWSPSDIDYYTLQAVVYDNLGSSGVSAQIKVNITEPPTPNQAPSIQISEPSEGDYFLYGQGILIQTDPKDPENDIDKVEFYSGSDLIGTASSAPFDLNWPNAAAGSHALKSIIYDREGLTGESDLVNISVIDTALVNFPPIVTVEEPIRESVVGTGAILKVLISIYDAEDDVERVEFYANGELVGTIESDPIELDWPVQLGVGTYLTYAVAYDAGGNQTQSDIVILHVVPQSEVNLPPTISISHPTDGYDYSYGESILVKTNPYDPENGIDNVSLYIDGTLMAQMQEAPYDWEWASIPIGTHQLYAVVTDQSGQTGTSETIEVSISNYAPSIAIVEPFDGQEFALGEDVLIKTNPIDPENEIQHVEFFYNEEIFALITEAPWEYNWVSPPAGTYTLKTKVFDIHGLTAESSRPVISVIENLAPTVVLTTPTDGALVDLGDDVLLSATPNDPEGLVERVEFYSNDGLLATVNAAPYEFIWPTPPAGTHAIRAIAFDQAGFSGESETATVTVRENLPPSITLVEPVDGQVFNLGDDVLIKTEPVDPEGQIEHVEFFYNEQIFAIVTEAPYEFNWVNPPVGTYTLKTKVFDAKGLTAESARPTIAVVENLPPTVSLTAPADGAVIDLGDDVLLSATPSDPEGRVQKVEFFANGSLLATLTAAPYEFNWESPSAGNYAVKAVVTDDAAQTGESAEATITVRENLPPSITLVEPVDGQVFNLGDDVLIKTEPVDPEGQIEHVEFFYNEQIFAIVTEAPYEFNWVNPPVGTYTLKTKVFDAKGLTAESARPTIAVRENLPPTVTLTAPADGAVIDLGNDVLLSATPSDPEGRVQKVEFFANGSLLATLTAAPYEFNWESPSAGNYAIKAVVTDDAAQTGESAEAMITVRENLPPTVTLTAPTDGAVLDLGDDVLLSATPSDPEGRVQKVEFFANGSLVATLTAAPYEFNWESPSAGNYAVKAVVTDDAAQTGESAEATITVRENLPPSITLVEPVDGQVFNLGDDVLIKTEPMDPEGEIEHVEFFYNEQIFAIVTEAPYEFNWVNPPVGTYTLKTKVFDAKGLTAESSRPTIAIVENLPPTVTLTAPTDGAVIDLGDDVLLSATPSDPEGRVQTVEFFANGSLLATLTAAPYEFNWESPSAGNYAIKAVVTDDAAQTGESAEATITVRENLPPSITLVEPVDGQVFNLGDDVLIKTEPVDPEGQIEHVEFFYNEQIFAIVTEAPYEFNWVNPPVGTYTLKTKVFDAKGLTAESSRPTIEVRSNQAPSITIVEPTDGQVFQAGENILIRTEPSDPENRIQHVEFFYNEQIFALITEPPYEFNWVNPPVGTYTLKTKVFDLDGLTAESARPTIMVVEGSAAGTLGEQPMVHASPNPAQKFVNLRLFNFRQVQTISIQVVDMTGRLVETFELEKGTSKIKVDLEDYVPGIYLFKILGDNNVLVVKKIIKH</sequence>
<evidence type="ECO:0000256" key="1">
    <source>
        <dbReference type="SAM" id="Phobius"/>
    </source>
</evidence>
<dbReference type="SMART" id="SM00089">
    <property type="entry name" value="PKD"/>
    <property type="match status" value="5"/>
</dbReference>
<dbReference type="SUPFAM" id="SSF51126">
    <property type="entry name" value="Pectin lyase-like"/>
    <property type="match status" value="1"/>
</dbReference>
<proteinExistence type="predicted"/>
<dbReference type="Pfam" id="PF18962">
    <property type="entry name" value="Por_Secre_tail"/>
    <property type="match status" value="1"/>
</dbReference>
<gene>
    <name evidence="3" type="ORF">J0A68_18985</name>
</gene>
<feature type="domain" description="PKD/Chitinase" evidence="2">
    <location>
        <begin position="1792"/>
        <end position="1881"/>
    </location>
</feature>
<feature type="domain" description="PKD/Chitinase" evidence="2">
    <location>
        <begin position="2071"/>
        <end position="2160"/>
    </location>
</feature>
<feature type="domain" description="PKD/Chitinase" evidence="2">
    <location>
        <begin position="1606"/>
        <end position="1695"/>
    </location>
</feature>
<dbReference type="InterPro" id="IPR013783">
    <property type="entry name" value="Ig-like_fold"/>
</dbReference>
<dbReference type="Gene3D" id="2.60.120.260">
    <property type="entry name" value="Galactose-binding domain-like"/>
    <property type="match status" value="1"/>
</dbReference>
<dbReference type="Gene3D" id="2.60.40.10">
    <property type="entry name" value="Immunoglobulins"/>
    <property type="match status" value="16"/>
</dbReference>
<evidence type="ECO:0000259" key="2">
    <source>
        <dbReference type="SMART" id="SM00089"/>
    </source>
</evidence>
<dbReference type="InterPro" id="IPR011050">
    <property type="entry name" value="Pectin_lyase_fold/virulence"/>
</dbReference>
<feature type="domain" description="PKD/Chitinase" evidence="2">
    <location>
        <begin position="2164"/>
        <end position="2250"/>
    </location>
</feature>
<evidence type="ECO:0000313" key="4">
    <source>
        <dbReference type="Proteomes" id="UP000664317"/>
    </source>
</evidence>
<dbReference type="Gene3D" id="2.160.20.10">
    <property type="entry name" value="Single-stranded right-handed beta-helix, Pectin lyase-like"/>
    <property type="match status" value="2"/>
</dbReference>
<dbReference type="InterPro" id="IPR022409">
    <property type="entry name" value="PKD/Chitinase_dom"/>
</dbReference>
<dbReference type="InterPro" id="IPR006626">
    <property type="entry name" value="PbH1"/>
</dbReference>
<keyword evidence="1" id="KW-0472">Membrane</keyword>
<feature type="transmembrane region" description="Helical" evidence="1">
    <location>
        <begin position="21"/>
        <end position="39"/>
    </location>
</feature>
<comment type="caution">
    <text evidence="3">The sequence shown here is derived from an EMBL/GenBank/DDBJ whole genome shotgun (WGS) entry which is preliminary data.</text>
</comment>
<organism evidence="3 4">
    <name type="scientific">Algoriphagus oliviformis</name>
    <dbReference type="NCBI Taxonomy" id="2811231"/>
    <lineage>
        <taxon>Bacteria</taxon>
        <taxon>Pseudomonadati</taxon>
        <taxon>Bacteroidota</taxon>
        <taxon>Cytophagia</taxon>
        <taxon>Cytophagales</taxon>
        <taxon>Cyclobacteriaceae</taxon>
        <taxon>Algoriphagus</taxon>
    </lineage>
</organism>
<keyword evidence="1" id="KW-0812">Transmembrane</keyword>
<keyword evidence="1" id="KW-1133">Transmembrane helix</keyword>
<dbReference type="NCBIfam" id="TIGR04183">
    <property type="entry name" value="Por_Secre_tail"/>
    <property type="match status" value="1"/>
</dbReference>
<dbReference type="SMART" id="SM00710">
    <property type="entry name" value="PbH1"/>
    <property type="match status" value="6"/>
</dbReference>
<dbReference type="PANTHER" id="PTHR36453:SF1">
    <property type="entry name" value="RIGHT HANDED BETA HELIX DOMAIN-CONTAINING PROTEIN"/>
    <property type="match status" value="1"/>
</dbReference>
<dbReference type="Proteomes" id="UP000664317">
    <property type="component" value="Unassembled WGS sequence"/>
</dbReference>
<dbReference type="RefSeq" id="WP_206579825.1">
    <property type="nucleotide sequence ID" value="NZ_JAFKCT010000010.1"/>
</dbReference>
<name>A0ABS3C7U5_9BACT</name>
<dbReference type="Pfam" id="PF17957">
    <property type="entry name" value="Big_7"/>
    <property type="match status" value="15"/>
</dbReference>
<evidence type="ECO:0000313" key="3">
    <source>
        <dbReference type="EMBL" id="MBN7813047.1"/>
    </source>
</evidence>
<dbReference type="EMBL" id="JAFKCT010000010">
    <property type="protein sequence ID" value="MBN7813047.1"/>
    <property type="molecule type" value="Genomic_DNA"/>
</dbReference>
<accession>A0ABS3C7U5</accession>
<dbReference type="InterPro" id="IPR039448">
    <property type="entry name" value="Beta_helix"/>
</dbReference>
<reference evidence="3 4" key="1">
    <citation type="submission" date="2021-03" db="EMBL/GenBank/DDBJ databases">
        <title>novel species isolated from a fishpond in China.</title>
        <authorList>
            <person name="Lu H."/>
            <person name="Cai Z."/>
        </authorList>
    </citation>
    <scope>NUCLEOTIDE SEQUENCE [LARGE SCALE GENOMIC DNA]</scope>
    <source>
        <strain evidence="3 4">H41</strain>
    </source>
</reference>